<evidence type="ECO:0000313" key="3">
    <source>
        <dbReference type="RefSeq" id="XP_013775770.1"/>
    </source>
</evidence>
<dbReference type="InterPro" id="IPR000477">
    <property type="entry name" value="RT_dom"/>
</dbReference>
<dbReference type="RefSeq" id="XP_013775770.1">
    <property type="nucleotide sequence ID" value="XM_013920316.1"/>
</dbReference>
<organism evidence="2 3">
    <name type="scientific">Limulus polyphemus</name>
    <name type="common">Atlantic horseshoe crab</name>
    <dbReference type="NCBI Taxonomy" id="6850"/>
    <lineage>
        <taxon>Eukaryota</taxon>
        <taxon>Metazoa</taxon>
        <taxon>Ecdysozoa</taxon>
        <taxon>Arthropoda</taxon>
        <taxon>Chelicerata</taxon>
        <taxon>Merostomata</taxon>
        <taxon>Xiphosura</taxon>
        <taxon>Limulidae</taxon>
        <taxon>Limulus</taxon>
    </lineage>
</organism>
<dbReference type="InterPro" id="IPR043128">
    <property type="entry name" value="Rev_trsase/Diguanyl_cyclase"/>
</dbReference>
<name>A0ABM1B6G3_LIMPO</name>
<dbReference type="PROSITE" id="PS50878">
    <property type="entry name" value="RT_POL"/>
    <property type="match status" value="1"/>
</dbReference>
<sequence length="289" mass="33981">MYEGARTQVRTSVGLPEKFTVAVGLHQGSSLSPYIFDMIMDVQCQGIIEPALWDMLFADDIVLIDTTREGEEQKLKRCRRAMEDRGLKVSREKTEYMVFNGEEEMGDVTLLNDKLKRVNTFEYLGFYVASNGTLDSEINHRIQSGWRNWKNWKNALEVLCDNKISARVKGKVYKTVVRPAMMYGAEAWPIKKAQEKKLEIAEMKMLRWMCGVTRLDRTRNERIRGTTKVVEISKKVQERRLQWYGHPRRFWIWMWRGEGREEDQREDGRIAWMEILERKALVGTNTKTE</sequence>
<dbReference type="Proteomes" id="UP000694941">
    <property type="component" value="Unplaced"/>
</dbReference>
<evidence type="ECO:0000259" key="1">
    <source>
        <dbReference type="PROSITE" id="PS50878"/>
    </source>
</evidence>
<proteinExistence type="predicted"/>
<reference evidence="3" key="1">
    <citation type="submission" date="2025-08" db="UniProtKB">
        <authorList>
            <consortium name="RefSeq"/>
        </authorList>
    </citation>
    <scope>IDENTIFICATION</scope>
    <source>
        <tissue evidence="3">Muscle</tissue>
    </source>
</reference>
<gene>
    <name evidence="3" type="primary">LOC106460599</name>
</gene>
<dbReference type="GeneID" id="106460599"/>
<dbReference type="Pfam" id="PF00078">
    <property type="entry name" value="RVT_1"/>
    <property type="match status" value="1"/>
</dbReference>
<dbReference type="SUPFAM" id="SSF56672">
    <property type="entry name" value="DNA/RNA polymerases"/>
    <property type="match status" value="1"/>
</dbReference>
<evidence type="ECO:0000313" key="2">
    <source>
        <dbReference type="Proteomes" id="UP000694941"/>
    </source>
</evidence>
<protein>
    <submittedName>
        <fullName evidence="3">Uncharacterized protein LOC106460599</fullName>
    </submittedName>
</protein>
<dbReference type="Gene3D" id="3.30.70.270">
    <property type="match status" value="1"/>
</dbReference>
<dbReference type="PANTHER" id="PTHR47027:SF28">
    <property type="entry name" value="ENDONUCLEASE-REVERSE TRANSCRIPTASE"/>
    <property type="match status" value="1"/>
</dbReference>
<dbReference type="PANTHER" id="PTHR47027">
    <property type="entry name" value="REVERSE TRANSCRIPTASE DOMAIN-CONTAINING PROTEIN"/>
    <property type="match status" value="1"/>
</dbReference>
<feature type="domain" description="Reverse transcriptase" evidence="1">
    <location>
        <begin position="1"/>
        <end position="128"/>
    </location>
</feature>
<accession>A0ABM1B6G3</accession>
<dbReference type="InterPro" id="IPR043502">
    <property type="entry name" value="DNA/RNA_pol_sf"/>
</dbReference>
<keyword evidence="2" id="KW-1185">Reference proteome</keyword>